<feature type="domain" description="Chitinase A N-terminal" evidence="1">
    <location>
        <begin position="123"/>
        <end position="217"/>
    </location>
</feature>
<protein>
    <recommendedName>
        <fullName evidence="1">Chitinase A N-terminal domain-containing protein</fullName>
    </recommendedName>
</protein>
<dbReference type="InterPro" id="IPR013540">
    <property type="entry name" value="ChitinaseA_N"/>
</dbReference>
<dbReference type="GO" id="GO:0006032">
    <property type="term" value="P:chitin catabolic process"/>
    <property type="evidence" value="ECO:0007669"/>
    <property type="project" value="InterPro"/>
</dbReference>
<gene>
    <name evidence="2" type="ORF">H9L22_12525</name>
</gene>
<dbReference type="InterPro" id="IPR013783">
    <property type="entry name" value="Ig-like_fold"/>
</dbReference>
<sequence length="291" mass="30708">MTYSTPPPNLRSLEQRIRNLEPDETGSLRHDLLLERHGREPGRVCAVDGVLTIDMTGMPGWGVPGERIAELSIGAAAAGTIRVDSIAVAGPPAVVDTEAAAPAVGVLSTTSGWQNGLADGNYEVRLNLWWGANASRVKVYENGVLIHTAELAAAGPAAQSVTVPVQGRVDGTYAYTAQLINSQGVTWAKPVSVTVKDAKPGKLALSDDNRDGNGDYTVTANLWWGTNATAYTFFQDGEPVAEGELTAASPGAQRATYTVTGMPVGTYEYTVEFRNHAGTTTSAPITVKVKR</sequence>
<dbReference type="SUPFAM" id="SSF81296">
    <property type="entry name" value="E set domains"/>
    <property type="match status" value="2"/>
</dbReference>
<evidence type="ECO:0000313" key="3">
    <source>
        <dbReference type="Proteomes" id="UP000516117"/>
    </source>
</evidence>
<organism evidence="2 3">
    <name type="scientific">Tessaracoccus defluvii</name>
    <dbReference type="NCBI Taxonomy" id="1285901"/>
    <lineage>
        <taxon>Bacteria</taxon>
        <taxon>Bacillati</taxon>
        <taxon>Actinomycetota</taxon>
        <taxon>Actinomycetes</taxon>
        <taxon>Propionibacteriales</taxon>
        <taxon>Propionibacteriaceae</taxon>
        <taxon>Tessaracoccus</taxon>
    </lineage>
</organism>
<evidence type="ECO:0000313" key="2">
    <source>
        <dbReference type="EMBL" id="QNP55084.1"/>
    </source>
</evidence>
<dbReference type="GO" id="GO:0004568">
    <property type="term" value="F:chitinase activity"/>
    <property type="evidence" value="ECO:0007669"/>
    <property type="project" value="InterPro"/>
</dbReference>
<accession>A0A7H0H3G8</accession>
<dbReference type="RefSeq" id="WP_187720220.1">
    <property type="nucleotide sequence ID" value="NZ_BAABBL010000007.1"/>
</dbReference>
<dbReference type="KEGG" id="tdf:H9L22_12525"/>
<dbReference type="InterPro" id="IPR014756">
    <property type="entry name" value="Ig_E-set"/>
</dbReference>
<dbReference type="AlphaFoldDB" id="A0A7H0H3G8"/>
<keyword evidence="3" id="KW-1185">Reference proteome</keyword>
<dbReference type="Proteomes" id="UP000516117">
    <property type="component" value="Chromosome"/>
</dbReference>
<dbReference type="GO" id="GO:0005975">
    <property type="term" value="P:carbohydrate metabolic process"/>
    <property type="evidence" value="ECO:0007669"/>
    <property type="project" value="UniProtKB-ARBA"/>
</dbReference>
<dbReference type="Pfam" id="PF08329">
    <property type="entry name" value="ChitinaseA_N"/>
    <property type="match status" value="1"/>
</dbReference>
<evidence type="ECO:0000259" key="1">
    <source>
        <dbReference type="Pfam" id="PF08329"/>
    </source>
</evidence>
<name>A0A7H0H3G8_9ACTN</name>
<proteinExistence type="predicted"/>
<reference evidence="2 3" key="1">
    <citation type="submission" date="2020-08" db="EMBL/GenBank/DDBJ databases">
        <title>Genome sequence of Tessaracoccus defluvii JCM 17540T.</title>
        <authorList>
            <person name="Hyun D.-W."/>
            <person name="Bae J.-W."/>
        </authorList>
    </citation>
    <scope>NUCLEOTIDE SEQUENCE [LARGE SCALE GENOMIC DNA]</scope>
    <source>
        <strain evidence="2 3">JCM 17540</strain>
    </source>
</reference>
<dbReference type="Gene3D" id="2.60.40.10">
    <property type="entry name" value="Immunoglobulins"/>
    <property type="match status" value="2"/>
</dbReference>
<dbReference type="EMBL" id="CP060789">
    <property type="protein sequence ID" value="QNP55084.1"/>
    <property type="molecule type" value="Genomic_DNA"/>
</dbReference>